<dbReference type="GO" id="GO:0005634">
    <property type="term" value="C:nucleus"/>
    <property type="evidence" value="ECO:0007669"/>
    <property type="project" value="UniProtKB-SubCell"/>
</dbReference>
<name>A0AAD7K7C7_9AGAR</name>
<evidence type="ECO:0000256" key="1">
    <source>
        <dbReference type="ARBA" id="ARBA00004123"/>
    </source>
</evidence>
<keyword evidence="2" id="KW-0479">Metal-binding</keyword>
<comment type="caution">
    <text evidence="6">The sequence shown here is derived from an EMBL/GenBank/DDBJ whole genome shotgun (WGS) entry which is preliminary data.</text>
</comment>
<dbReference type="GO" id="GO:0008270">
    <property type="term" value="F:zinc ion binding"/>
    <property type="evidence" value="ECO:0007669"/>
    <property type="project" value="UniProtKB-KW"/>
</dbReference>
<dbReference type="PANTHER" id="PTHR46481">
    <property type="entry name" value="ZINC FINGER BED DOMAIN-CONTAINING PROTEIN 4"/>
    <property type="match status" value="1"/>
</dbReference>
<evidence type="ECO:0000256" key="4">
    <source>
        <dbReference type="ARBA" id="ARBA00022833"/>
    </source>
</evidence>
<evidence type="ECO:0000313" key="7">
    <source>
        <dbReference type="Proteomes" id="UP001215598"/>
    </source>
</evidence>
<protein>
    <submittedName>
        <fullName evidence="6">Ribonuclease H-like domain-containing protein</fullName>
    </submittedName>
</protein>
<dbReference type="SUPFAM" id="SSF53098">
    <property type="entry name" value="Ribonuclease H-like"/>
    <property type="match status" value="1"/>
</dbReference>
<evidence type="ECO:0000256" key="5">
    <source>
        <dbReference type="ARBA" id="ARBA00023242"/>
    </source>
</evidence>
<sequence length="253" mass="28462">MIEAIQRELNALKIPFDSEGNRIRCFPHVINLVVKAGLREVTELPDYEPETIFDLHNNPVPQALMDNLDYWDALKLDPVAAARKPVTACRASGQRREAFEATIRAGNDAGGWGNAAEGLRVGELLKDVETRWSATFLMIDRVLEQYLAIDKFLNAPGQDEITHHSFDETTLQVLQDIQRFLEIFHVVQEIVSAEKTPTLSIVLPMYEKLICMLNNLAKELEVLSHAIKASVDKLEEYLGKSRGTKIYSLAMGT</sequence>
<dbReference type="InterPro" id="IPR012337">
    <property type="entry name" value="RNaseH-like_sf"/>
</dbReference>
<dbReference type="PANTHER" id="PTHR46481:SF10">
    <property type="entry name" value="ZINC FINGER BED DOMAIN-CONTAINING PROTEIN 39"/>
    <property type="match status" value="1"/>
</dbReference>
<evidence type="ECO:0000313" key="6">
    <source>
        <dbReference type="EMBL" id="KAJ7779845.1"/>
    </source>
</evidence>
<accession>A0AAD7K7C7</accession>
<reference evidence="6" key="1">
    <citation type="submission" date="2023-03" db="EMBL/GenBank/DDBJ databases">
        <title>Massive genome expansion in bonnet fungi (Mycena s.s.) driven by repeated elements and novel gene families across ecological guilds.</title>
        <authorList>
            <consortium name="Lawrence Berkeley National Laboratory"/>
            <person name="Harder C.B."/>
            <person name="Miyauchi S."/>
            <person name="Viragh M."/>
            <person name="Kuo A."/>
            <person name="Thoen E."/>
            <person name="Andreopoulos B."/>
            <person name="Lu D."/>
            <person name="Skrede I."/>
            <person name="Drula E."/>
            <person name="Henrissat B."/>
            <person name="Morin E."/>
            <person name="Kohler A."/>
            <person name="Barry K."/>
            <person name="LaButti K."/>
            <person name="Morin E."/>
            <person name="Salamov A."/>
            <person name="Lipzen A."/>
            <person name="Mereny Z."/>
            <person name="Hegedus B."/>
            <person name="Baldrian P."/>
            <person name="Stursova M."/>
            <person name="Weitz H."/>
            <person name="Taylor A."/>
            <person name="Grigoriev I.V."/>
            <person name="Nagy L.G."/>
            <person name="Martin F."/>
            <person name="Kauserud H."/>
        </authorList>
    </citation>
    <scope>NUCLEOTIDE SEQUENCE</scope>
    <source>
        <strain evidence="6">CBHHK182m</strain>
    </source>
</reference>
<evidence type="ECO:0000256" key="3">
    <source>
        <dbReference type="ARBA" id="ARBA00022771"/>
    </source>
</evidence>
<dbReference type="AlphaFoldDB" id="A0AAD7K7C7"/>
<proteinExistence type="predicted"/>
<keyword evidence="5" id="KW-0539">Nucleus</keyword>
<gene>
    <name evidence="6" type="ORF">B0H16DRAFT_1300228</name>
</gene>
<evidence type="ECO:0000256" key="2">
    <source>
        <dbReference type="ARBA" id="ARBA00022723"/>
    </source>
</evidence>
<keyword evidence="7" id="KW-1185">Reference proteome</keyword>
<comment type="subcellular location">
    <subcellularLocation>
        <location evidence="1">Nucleus</location>
    </subcellularLocation>
</comment>
<keyword evidence="3" id="KW-0863">Zinc-finger</keyword>
<dbReference type="Proteomes" id="UP001215598">
    <property type="component" value="Unassembled WGS sequence"/>
</dbReference>
<keyword evidence="4" id="KW-0862">Zinc</keyword>
<organism evidence="6 7">
    <name type="scientific">Mycena metata</name>
    <dbReference type="NCBI Taxonomy" id="1033252"/>
    <lineage>
        <taxon>Eukaryota</taxon>
        <taxon>Fungi</taxon>
        <taxon>Dikarya</taxon>
        <taxon>Basidiomycota</taxon>
        <taxon>Agaricomycotina</taxon>
        <taxon>Agaricomycetes</taxon>
        <taxon>Agaricomycetidae</taxon>
        <taxon>Agaricales</taxon>
        <taxon>Marasmiineae</taxon>
        <taxon>Mycenaceae</taxon>
        <taxon>Mycena</taxon>
    </lineage>
</organism>
<dbReference type="InterPro" id="IPR052035">
    <property type="entry name" value="ZnF_BED_domain_contain"/>
</dbReference>
<dbReference type="EMBL" id="JARKIB010000005">
    <property type="protein sequence ID" value="KAJ7779845.1"/>
    <property type="molecule type" value="Genomic_DNA"/>
</dbReference>